<dbReference type="Proteomes" id="UP000799421">
    <property type="component" value="Unassembled WGS sequence"/>
</dbReference>
<feature type="non-terminal residue" evidence="1">
    <location>
        <position position="119"/>
    </location>
</feature>
<evidence type="ECO:0000313" key="1">
    <source>
        <dbReference type="EMBL" id="KAF2860406.1"/>
    </source>
</evidence>
<reference evidence="1" key="1">
    <citation type="journal article" date="2020" name="Stud. Mycol.">
        <title>101 Dothideomycetes genomes: a test case for predicting lifestyles and emergence of pathogens.</title>
        <authorList>
            <person name="Haridas S."/>
            <person name="Albert R."/>
            <person name="Binder M."/>
            <person name="Bloem J."/>
            <person name="Labutti K."/>
            <person name="Salamov A."/>
            <person name="Andreopoulos B."/>
            <person name="Baker S."/>
            <person name="Barry K."/>
            <person name="Bills G."/>
            <person name="Bluhm B."/>
            <person name="Cannon C."/>
            <person name="Castanera R."/>
            <person name="Culley D."/>
            <person name="Daum C."/>
            <person name="Ezra D."/>
            <person name="Gonzalez J."/>
            <person name="Henrissat B."/>
            <person name="Kuo A."/>
            <person name="Liang C."/>
            <person name="Lipzen A."/>
            <person name="Lutzoni F."/>
            <person name="Magnuson J."/>
            <person name="Mondo S."/>
            <person name="Nolan M."/>
            <person name="Ohm R."/>
            <person name="Pangilinan J."/>
            <person name="Park H.-J."/>
            <person name="Ramirez L."/>
            <person name="Alfaro M."/>
            <person name="Sun H."/>
            <person name="Tritt A."/>
            <person name="Yoshinaga Y."/>
            <person name="Zwiers L.-H."/>
            <person name="Turgeon B."/>
            <person name="Goodwin S."/>
            <person name="Spatafora J."/>
            <person name="Crous P."/>
            <person name="Grigoriev I."/>
        </authorList>
    </citation>
    <scope>NUCLEOTIDE SEQUENCE</scope>
    <source>
        <strain evidence="1">CBS 480.64</strain>
    </source>
</reference>
<proteinExistence type="predicted"/>
<dbReference type="SUPFAM" id="SSF53300">
    <property type="entry name" value="vWA-like"/>
    <property type="match status" value="1"/>
</dbReference>
<organism evidence="1 2">
    <name type="scientific">Piedraia hortae CBS 480.64</name>
    <dbReference type="NCBI Taxonomy" id="1314780"/>
    <lineage>
        <taxon>Eukaryota</taxon>
        <taxon>Fungi</taxon>
        <taxon>Dikarya</taxon>
        <taxon>Ascomycota</taxon>
        <taxon>Pezizomycotina</taxon>
        <taxon>Dothideomycetes</taxon>
        <taxon>Dothideomycetidae</taxon>
        <taxon>Capnodiales</taxon>
        <taxon>Piedraiaceae</taxon>
        <taxon>Piedraia</taxon>
    </lineage>
</organism>
<keyword evidence="2" id="KW-1185">Reference proteome</keyword>
<dbReference type="Gene3D" id="3.40.50.410">
    <property type="entry name" value="von Willebrand factor, type A domain"/>
    <property type="match status" value="1"/>
</dbReference>
<dbReference type="OrthoDB" id="10009520at2759"/>
<gene>
    <name evidence="1" type="ORF">K470DRAFT_232561</name>
</gene>
<dbReference type="AlphaFoldDB" id="A0A6A7BYG1"/>
<protein>
    <recommendedName>
        <fullName evidence="3">VWFA domain-containing protein</fullName>
    </recommendedName>
</protein>
<dbReference type="EMBL" id="MU005982">
    <property type="protein sequence ID" value="KAF2860406.1"/>
    <property type="molecule type" value="Genomic_DNA"/>
</dbReference>
<name>A0A6A7BYG1_9PEZI</name>
<accession>A0A6A7BYG1</accession>
<sequence>MTPQNLLILTDATASMSPFLTALNDALPEIIRMSHLTGSYSSIGVIAYRDYCDGELLEWSGWYDCENSKGREDRPQPAADAGGDYPEALKTGLCAACQALEGVKGDTVMMLFADAPPHL</sequence>
<dbReference type="InterPro" id="IPR036465">
    <property type="entry name" value="vWFA_dom_sf"/>
</dbReference>
<evidence type="ECO:0000313" key="2">
    <source>
        <dbReference type="Proteomes" id="UP000799421"/>
    </source>
</evidence>
<evidence type="ECO:0008006" key="3">
    <source>
        <dbReference type="Google" id="ProtNLM"/>
    </source>
</evidence>